<feature type="transmembrane region" description="Helical" evidence="2">
    <location>
        <begin position="311"/>
        <end position="331"/>
    </location>
</feature>
<dbReference type="OrthoDB" id="1939135at2759"/>
<evidence type="ECO:0000259" key="3">
    <source>
        <dbReference type="Pfam" id="PF24626"/>
    </source>
</evidence>
<feature type="domain" description="Tf2-1-like SH3-like" evidence="3">
    <location>
        <begin position="6"/>
        <end position="54"/>
    </location>
</feature>
<evidence type="ECO:0000313" key="5">
    <source>
        <dbReference type="Proteomes" id="UP000321393"/>
    </source>
</evidence>
<sequence>MKGVLRFERRGKLSPRFVGPFEILERISPVAYRLALPPSLSKVHDVFHVSMLRKNVPDPSHVVDYELLEIDENLSYTEQPVEVLAREVKMSRNREIPLVKVLWRNHRVEKATWEREDDMKSRYPEFYSPRNAADRSRPCSPVGPCQPPTGYPNQSSDHPQPTLSPSLFISATSDAAQNNRGELLTSAVDVPHSAVVECWGGDIRVQEFYGKRSRNQLSSAWVDSFGRGIERDFSYISGKGFLTTGPLIEAGNVVVHMGLWFCIGCGVMVSFIYGVVDLTDLCIIRDHLIDMCIIRDHLIDMCEGHMDASGFLYASADVFCYSLFFIVRSMVRIFGL</sequence>
<dbReference type="PANTHER" id="PTHR46148">
    <property type="entry name" value="CHROMO DOMAIN-CONTAINING PROTEIN"/>
    <property type="match status" value="1"/>
</dbReference>
<dbReference type="InterPro" id="IPR056924">
    <property type="entry name" value="SH3_Tf2-1"/>
</dbReference>
<organism evidence="4 5">
    <name type="scientific">Cucumis melo var. makuwa</name>
    <name type="common">Oriental melon</name>
    <dbReference type="NCBI Taxonomy" id="1194695"/>
    <lineage>
        <taxon>Eukaryota</taxon>
        <taxon>Viridiplantae</taxon>
        <taxon>Streptophyta</taxon>
        <taxon>Embryophyta</taxon>
        <taxon>Tracheophyta</taxon>
        <taxon>Spermatophyta</taxon>
        <taxon>Magnoliopsida</taxon>
        <taxon>eudicotyledons</taxon>
        <taxon>Gunneridae</taxon>
        <taxon>Pentapetalae</taxon>
        <taxon>rosids</taxon>
        <taxon>fabids</taxon>
        <taxon>Cucurbitales</taxon>
        <taxon>Cucurbitaceae</taxon>
        <taxon>Benincaseae</taxon>
        <taxon>Cucumis</taxon>
    </lineage>
</organism>
<comment type="caution">
    <text evidence="4">The sequence shown here is derived from an EMBL/GenBank/DDBJ whole genome shotgun (WGS) entry which is preliminary data.</text>
</comment>
<feature type="transmembrane region" description="Helical" evidence="2">
    <location>
        <begin position="253"/>
        <end position="276"/>
    </location>
</feature>
<dbReference type="PANTHER" id="PTHR46148:SF60">
    <property type="entry name" value="CHROMO DOMAIN-CONTAINING PROTEIN"/>
    <property type="match status" value="1"/>
</dbReference>
<dbReference type="Pfam" id="PF24626">
    <property type="entry name" value="SH3_Tf2-1"/>
    <property type="match status" value="1"/>
</dbReference>
<dbReference type="EMBL" id="SSTE01022607">
    <property type="protein sequence ID" value="KAA0031858.1"/>
    <property type="molecule type" value="Genomic_DNA"/>
</dbReference>
<keyword evidence="2" id="KW-0472">Membrane</keyword>
<name>A0A5A7SMJ3_CUCMM</name>
<keyword evidence="2" id="KW-0812">Transmembrane</keyword>
<evidence type="ECO:0000256" key="2">
    <source>
        <dbReference type="SAM" id="Phobius"/>
    </source>
</evidence>
<proteinExistence type="predicted"/>
<evidence type="ECO:0000313" key="4">
    <source>
        <dbReference type="EMBL" id="KAA0031858.1"/>
    </source>
</evidence>
<evidence type="ECO:0000256" key="1">
    <source>
        <dbReference type="SAM" id="MobiDB-lite"/>
    </source>
</evidence>
<gene>
    <name evidence="4" type="ORF">E6C27_scaffold480G00050</name>
</gene>
<accession>A0A5A7SMJ3</accession>
<dbReference type="Proteomes" id="UP000321393">
    <property type="component" value="Unassembled WGS sequence"/>
</dbReference>
<keyword evidence="2" id="KW-1133">Transmembrane helix</keyword>
<dbReference type="AlphaFoldDB" id="A0A5A7SMJ3"/>
<feature type="compositionally biased region" description="Polar residues" evidence="1">
    <location>
        <begin position="151"/>
        <end position="166"/>
    </location>
</feature>
<reference evidence="4 5" key="1">
    <citation type="submission" date="2019-08" db="EMBL/GenBank/DDBJ databases">
        <title>Draft genome sequences of two oriental melons (Cucumis melo L. var makuwa).</title>
        <authorList>
            <person name="Kwon S.-Y."/>
        </authorList>
    </citation>
    <scope>NUCLEOTIDE SEQUENCE [LARGE SCALE GENOMIC DNA]</scope>
    <source>
        <strain evidence="5">cv. SW 3</strain>
        <tissue evidence="4">Leaf</tissue>
    </source>
</reference>
<feature type="region of interest" description="Disordered" evidence="1">
    <location>
        <begin position="124"/>
        <end position="166"/>
    </location>
</feature>
<protein>
    <submittedName>
        <fullName evidence="4">Pol protein</fullName>
    </submittedName>
</protein>